<keyword evidence="3" id="KW-1185">Reference proteome</keyword>
<evidence type="ECO:0000256" key="1">
    <source>
        <dbReference type="SAM" id="MobiDB-lite"/>
    </source>
</evidence>
<feature type="compositionally biased region" description="Basic and acidic residues" evidence="1">
    <location>
        <begin position="1"/>
        <end position="20"/>
    </location>
</feature>
<organism evidence="2 3">
    <name type="scientific">Virgisporangium aurantiacum</name>
    <dbReference type="NCBI Taxonomy" id="175570"/>
    <lineage>
        <taxon>Bacteria</taxon>
        <taxon>Bacillati</taxon>
        <taxon>Actinomycetota</taxon>
        <taxon>Actinomycetes</taxon>
        <taxon>Micromonosporales</taxon>
        <taxon>Micromonosporaceae</taxon>
        <taxon>Virgisporangium</taxon>
    </lineage>
</organism>
<evidence type="ECO:0000313" key="3">
    <source>
        <dbReference type="Proteomes" id="UP000612585"/>
    </source>
</evidence>
<gene>
    <name evidence="2" type="ORF">Vau01_066560</name>
</gene>
<evidence type="ECO:0000313" key="2">
    <source>
        <dbReference type="EMBL" id="GIJ59140.1"/>
    </source>
</evidence>
<proteinExistence type="predicted"/>
<dbReference type="AlphaFoldDB" id="A0A8J4E1U8"/>
<dbReference type="Proteomes" id="UP000612585">
    <property type="component" value="Unassembled WGS sequence"/>
</dbReference>
<protein>
    <submittedName>
        <fullName evidence="2">Uncharacterized protein</fullName>
    </submittedName>
</protein>
<dbReference type="RefSeq" id="WP_204000845.1">
    <property type="nucleotide sequence ID" value="NZ_BOPG01000044.1"/>
</dbReference>
<name>A0A8J4E1U8_9ACTN</name>
<sequence length="259" mass="26843">MTAPHDPIRDAPHSRARDTAGRNVVAEDPLGLSQLIASGVIDVVPGDPPVPITVWRVADDGDPYGHHHSDGLTGRTAQLLVGLYTRVGDTIVSLGHDPAIAGAAGAGGRRYLPVDATDRLADLDHVAGTVQMIMLPWPPASRDGAGVSGPAVAGPPMEVAAMVDLFTACRILLAADGYTIVAVPPVTAANVAHLWQLVPAARQAGLGWVEQIVAITADVDGDRLDVPAAPADAATLRLADDLVVHIDLYVFVIRGGRHG</sequence>
<comment type="caution">
    <text evidence="2">The sequence shown here is derived from an EMBL/GenBank/DDBJ whole genome shotgun (WGS) entry which is preliminary data.</text>
</comment>
<accession>A0A8J4E1U8</accession>
<feature type="region of interest" description="Disordered" evidence="1">
    <location>
        <begin position="1"/>
        <end position="21"/>
    </location>
</feature>
<dbReference type="EMBL" id="BOPG01000044">
    <property type="protein sequence ID" value="GIJ59140.1"/>
    <property type="molecule type" value="Genomic_DNA"/>
</dbReference>
<reference evidence="2" key="1">
    <citation type="submission" date="2021-01" db="EMBL/GenBank/DDBJ databases">
        <title>Whole genome shotgun sequence of Virgisporangium aurantiacum NBRC 16421.</title>
        <authorList>
            <person name="Komaki H."/>
            <person name="Tamura T."/>
        </authorList>
    </citation>
    <scope>NUCLEOTIDE SEQUENCE</scope>
    <source>
        <strain evidence="2">NBRC 16421</strain>
    </source>
</reference>